<feature type="domain" description="NB-ARC" evidence="4">
    <location>
        <begin position="177"/>
        <end position="247"/>
    </location>
</feature>
<dbReference type="InParanoid" id="A0A7N2M8L8"/>
<dbReference type="GO" id="GO:0006952">
    <property type="term" value="P:defense response"/>
    <property type="evidence" value="ECO:0007669"/>
    <property type="project" value="UniProtKB-KW"/>
</dbReference>
<keyword evidence="2" id="KW-0547">Nucleotide-binding</keyword>
<reference evidence="6" key="2">
    <citation type="submission" date="2021-01" db="UniProtKB">
        <authorList>
            <consortium name="EnsemblPlants"/>
        </authorList>
    </citation>
    <scope>IDENTIFICATION</scope>
</reference>
<evidence type="ECO:0000256" key="3">
    <source>
        <dbReference type="ARBA" id="ARBA00022821"/>
    </source>
</evidence>
<accession>A0A7N2M8L8</accession>
<dbReference type="EMBL" id="LRBV02000008">
    <property type="status" value="NOT_ANNOTATED_CDS"/>
    <property type="molecule type" value="Genomic_DNA"/>
</dbReference>
<evidence type="ECO:0000313" key="7">
    <source>
        <dbReference type="Proteomes" id="UP000594261"/>
    </source>
</evidence>
<keyword evidence="3" id="KW-0611">Plant defense</keyword>
<dbReference type="Gene3D" id="1.20.5.4130">
    <property type="match status" value="1"/>
</dbReference>
<feature type="domain" description="Disease resistance N-terminal" evidence="5">
    <location>
        <begin position="5"/>
        <end position="94"/>
    </location>
</feature>
<organism evidence="6 7">
    <name type="scientific">Quercus lobata</name>
    <name type="common">Valley oak</name>
    <dbReference type="NCBI Taxonomy" id="97700"/>
    <lineage>
        <taxon>Eukaryota</taxon>
        <taxon>Viridiplantae</taxon>
        <taxon>Streptophyta</taxon>
        <taxon>Embryophyta</taxon>
        <taxon>Tracheophyta</taxon>
        <taxon>Spermatophyta</taxon>
        <taxon>Magnoliopsida</taxon>
        <taxon>eudicotyledons</taxon>
        <taxon>Gunneridae</taxon>
        <taxon>Pentapetalae</taxon>
        <taxon>rosids</taxon>
        <taxon>fabids</taxon>
        <taxon>Fagales</taxon>
        <taxon>Fagaceae</taxon>
        <taxon>Quercus</taxon>
    </lineage>
</organism>
<evidence type="ECO:0000313" key="6">
    <source>
        <dbReference type="EnsemblPlants" id="QL08p004504:mrna:CDS:2"/>
    </source>
</evidence>
<dbReference type="InterPro" id="IPR002182">
    <property type="entry name" value="NB-ARC"/>
</dbReference>
<evidence type="ECO:0000259" key="5">
    <source>
        <dbReference type="Pfam" id="PF18052"/>
    </source>
</evidence>
<dbReference type="PANTHER" id="PTHR19338">
    <property type="entry name" value="TRANSLOCASE OF INNER MITOCHONDRIAL MEMBRANE 13 HOMOLOG"/>
    <property type="match status" value="1"/>
</dbReference>
<dbReference type="EnsemblPlants" id="QL08p004504:mrna">
    <property type="protein sequence ID" value="QL08p004504:mrna:CDS:2"/>
    <property type="gene ID" value="QL08p004504"/>
</dbReference>
<evidence type="ECO:0000256" key="1">
    <source>
        <dbReference type="ARBA" id="ARBA00022737"/>
    </source>
</evidence>
<protein>
    <recommendedName>
        <fullName evidence="8">Rx N-terminal domain-containing protein</fullName>
    </recommendedName>
</protein>
<dbReference type="SUPFAM" id="SSF52540">
    <property type="entry name" value="P-loop containing nucleoside triphosphate hydrolases"/>
    <property type="match status" value="1"/>
</dbReference>
<dbReference type="CDD" id="cd14798">
    <property type="entry name" value="RX-CC_like"/>
    <property type="match status" value="1"/>
</dbReference>
<name>A0A7N2M8L8_QUELO</name>
<dbReference type="Pfam" id="PF18052">
    <property type="entry name" value="Rx_N"/>
    <property type="match status" value="1"/>
</dbReference>
<reference evidence="6 7" key="1">
    <citation type="journal article" date="2016" name="G3 (Bethesda)">
        <title>First Draft Assembly and Annotation of the Genome of a California Endemic Oak Quercus lobata Nee (Fagaceae).</title>
        <authorList>
            <person name="Sork V.L."/>
            <person name="Fitz-Gibbon S.T."/>
            <person name="Puiu D."/>
            <person name="Crepeau M."/>
            <person name="Gugger P.F."/>
            <person name="Sherman R."/>
            <person name="Stevens K."/>
            <person name="Langley C.H."/>
            <person name="Pellegrini M."/>
            <person name="Salzberg S.L."/>
        </authorList>
    </citation>
    <scope>NUCLEOTIDE SEQUENCE [LARGE SCALE GENOMIC DNA]</scope>
    <source>
        <strain evidence="6 7">cv. SW786</strain>
    </source>
</reference>
<dbReference type="Gene3D" id="3.40.50.300">
    <property type="entry name" value="P-loop containing nucleotide triphosphate hydrolases"/>
    <property type="match status" value="1"/>
</dbReference>
<sequence length="264" mass="30168">MAEGAVSPLIEKLSFLLSEEAILLRDIHEEVADIKDELESIQSFLKDTDERAAAEEEISEGVKTRVKKVREVAFRIGVFMDEYLLEMAQHHPHWHHGFSGFLQKSVHLITMLKPHHEIANTIKKIKASLQKIKDRNERYGFQSNGQGSSHSTRSVRWNDPQKDSLYLDNAEVVGIESPREELIGWLVEGALHCTVFLLVGMGDLGKKKVYDHQTVKGCFDCLAWFSVSQSYNIEDLLRSMIKQFCDVRMETPPVGMESMDERSH</sequence>
<dbReference type="Pfam" id="PF00931">
    <property type="entry name" value="NB-ARC"/>
    <property type="match status" value="1"/>
</dbReference>
<dbReference type="InterPro" id="IPR041118">
    <property type="entry name" value="Rx_N"/>
</dbReference>
<dbReference type="InterPro" id="IPR038005">
    <property type="entry name" value="RX-like_CC"/>
</dbReference>
<dbReference type="OMA" id="MITTRIN"/>
<evidence type="ECO:0000259" key="4">
    <source>
        <dbReference type="Pfam" id="PF00931"/>
    </source>
</evidence>
<evidence type="ECO:0000256" key="2">
    <source>
        <dbReference type="ARBA" id="ARBA00022741"/>
    </source>
</evidence>
<dbReference type="Gramene" id="QL08p004504:mrna">
    <property type="protein sequence ID" value="QL08p004504:mrna:CDS:2"/>
    <property type="gene ID" value="QL08p004504"/>
</dbReference>
<evidence type="ECO:0008006" key="8">
    <source>
        <dbReference type="Google" id="ProtNLM"/>
    </source>
</evidence>
<dbReference type="AlphaFoldDB" id="A0A7N2M8L8"/>
<proteinExistence type="predicted"/>
<dbReference type="PANTHER" id="PTHR19338:SF32">
    <property type="entry name" value="OS06G0287500 PROTEIN"/>
    <property type="match status" value="1"/>
</dbReference>
<keyword evidence="1" id="KW-0677">Repeat</keyword>
<dbReference type="Proteomes" id="UP000594261">
    <property type="component" value="Chromosome 8"/>
</dbReference>
<dbReference type="GO" id="GO:0043531">
    <property type="term" value="F:ADP binding"/>
    <property type="evidence" value="ECO:0007669"/>
    <property type="project" value="InterPro"/>
</dbReference>
<keyword evidence="7" id="KW-1185">Reference proteome</keyword>
<dbReference type="InterPro" id="IPR027417">
    <property type="entry name" value="P-loop_NTPase"/>
</dbReference>